<proteinExistence type="predicted"/>
<protein>
    <submittedName>
        <fullName evidence="1">Uncharacterized protein</fullName>
    </submittedName>
</protein>
<dbReference type="EMBL" id="BPLQ01004584">
    <property type="protein sequence ID" value="GIY09121.1"/>
    <property type="molecule type" value="Genomic_DNA"/>
</dbReference>
<name>A0AAV4QJK0_9ARAC</name>
<evidence type="ECO:0000313" key="2">
    <source>
        <dbReference type="Proteomes" id="UP001054837"/>
    </source>
</evidence>
<accession>A0AAV4QJK0</accession>
<keyword evidence="2" id="KW-1185">Reference proteome</keyword>
<organism evidence="1 2">
    <name type="scientific">Caerostris darwini</name>
    <dbReference type="NCBI Taxonomy" id="1538125"/>
    <lineage>
        <taxon>Eukaryota</taxon>
        <taxon>Metazoa</taxon>
        <taxon>Ecdysozoa</taxon>
        <taxon>Arthropoda</taxon>
        <taxon>Chelicerata</taxon>
        <taxon>Arachnida</taxon>
        <taxon>Araneae</taxon>
        <taxon>Araneomorphae</taxon>
        <taxon>Entelegynae</taxon>
        <taxon>Araneoidea</taxon>
        <taxon>Araneidae</taxon>
        <taxon>Caerostris</taxon>
    </lineage>
</organism>
<gene>
    <name evidence="1" type="ORF">CDAR_534921</name>
</gene>
<dbReference type="AlphaFoldDB" id="A0AAV4QJK0"/>
<comment type="caution">
    <text evidence="1">The sequence shown here is derived from an EMBL/GenBank/DDBJ whole genome shotgun (WGS) entry which is preliminary data.</text>
</comment>
<reference evidence="1 2" key="1">
    <citation type="submission" date="2021-06" db="EMBL/GenBank/DDBJ databases">
        <title>Caerostris darwini draft genome.</title>
        <authorList>
            <person name="Kono N."/>
            <person name="Arakawa K."/>
        </authorList>
    </citation>
    <scope>NUCLEOTIDE SEQUENCE [LARGE SCALE GENOMIC DNA]</scope>
</reference>
<evidence type="ECO:0000313" key="1">
    <source>
        <dbReference type="EMBL" id="GIY09121.1"/>
    </source>
</evidence>
<sequence length="106" mass="12081">MDDYTLFFSYPSLRNPGFAGMWKRNGKTRKLLLLGNTRAKQKDQLFHVTIVLFNPTYIPTGGSEVWGQILLLHSGLATFYLASRNGRLRKDGLRFCCHLYSPGRIG</sequence>
<dbReference type="Proteomes" id="UP001054837">
    <property type="component" value="Unassembled WGS sequence"/>
</dbReference>